<accession>A0ABV2K3P8</accession>
<evidence type="ECO:0000313" key="1">
    <source>
        <dbReference type="EMBL" id="MET3654709.1"/>
    </source>
</evidence>
<organism evidence="1 2">
    <name type="scientific">Dyella japonica</name>
    <dbReference type="NCBI Taxonomy" id="231455"/>
    <lineage>
        <taxon>Bacteria</taxon>
        <taxon>Pseudomonadati</taxon>
        <taxon>Pseudomonadota</taxon>
        <taxon>Gammaproteobacteria</taxon>
        <taxon>Lysobacterales</taxon>
        <taxon>Rhodanobacteraceae</taxon>
        <taxon>Dyella</taxon>
    </lineage>
</organism>
<proteinExistence type="predicted"/>
<reference evidence="1 2" key="1">
    <citation type="submission" date="2024-06" db="EMBL/GenBank/DDBJ databases">
        <title>Sorghum-associated microbial communities from plants grown in Nebraska, USA.</title>
        <authorList>
            <person name="Schachtman D."/>
        </authorList>
    </citation>
    <scope>NUCLEOTIDE SEQUENCE [LARGE SCALE GENOMIC DNA]</scope>
    <source>
        <strain evidence="1 2">1073</strain>
    </source>
</reference>
<keyword evidence="2" id="KW-1185">Reference proteome</keyword>
<comment type="caution">
    <text evidence="1">The sequence shown here is derived from an EMBL/GenBank/DDBJ whole genome shotgun (WGS) entry which is preliminary data.</text>
</comment>
<protein>
    <submittedName>
        <fullName evidence="1">LSD1 subclass zinc finger protein</fullName>
    </submittedName>
</protein>
<evidence type="ECO:0000313" key="2">
    <source>
        <dbReference type="Proteomes" id="UP001549184"/>
    </source>
</evidence>
<gene>
    <name evidence="1" type="ORF">ABIC75_004457</name>
</gene>
<dbReference type="EMBL" id="JBEPMU010000008">
    <property type="protein sequence ID" value="MET3654709.1"/>
    <property type="molecule type" value="Genomic_DNA"/>
</dbReference>
<dbReference type="RefSeq" id="WP_354016050.1">
    <property type="nucleotide sequence ID" value="NZ_JBEPMU010000008.1"/>
</dbReference>
<sequence>MQREVKYEGIQPTVCSGCQRPPHVYDDRGQYFVECARCHVITARFATPAEAVTAWNTNARRRRQVRA</sequence>
<name>A0ABV2K3P8_9GAMM</name>
<dbReference type="Proteomes" id="UP001549184">
    <property type="component" value="Unassembled WGS sequence"/>
</dbReference>